<dbReference type="Gene3D" id="1.10.10.10">
    <property type="entry name" value="Winged helix-like DNA-binding domain superfamily/Winged helix DNA-binding domain"/>
    <property type="match status" value="1"/>
</dbReference>
<sequence length="148" mass="16327">MTNTGPSGLEQMLCFDIYAANHAFARVYKPLLDPLGLTYPQFLVMLVLWAEAPLSVGTIGKRLGLSSNTLTPLLKRLAQTGYVTRRRDGADERRVQVDLTESGAALRERADHVQQCATRATGMSLEDMQALQDQLQRLSAHLLESGRA</sequence>
<dbReference type="SUPFAM" id="SSF46785">
    <property type="entry name" value="Winged helix' DNA-binding domain"/>
    <property type="match status" value="1"/>
</dbReference>
<keyword evidence="8" id="KW-1185">Reference proteome</keyword>
<accession>A0A369TTP1</accession>
<keyword evidence="4" id="KW-0238">DNA-binding</keyword>
<organism evidence="7 8">
    <name type="scientific">Thalassococcus profundi</name>
    <dbReference type="NCBI Taxonomy" id="2282382"/>
    <lineage>
        <taxon>Bacteria</taxon>
        <taxon>Pseudomonadati</taxon>
        <taxon>Pseudomonadota</taxon>
        <taxon>Alphaproteobacteria</taxon>
        <taxon>Rhodobacterales</taxon>
        <taxon>Roseobacteraceae</taxon>
        <taxon>Thalassococcus</taxon>
    </lineage>
</organism>
<dbReference type="GO" id="GO:0006950">
    <property type="term" value="P:response to stress"/>
    <property type="evidence" value="ECO:0007669"/>
    <property type="project" value="TreeGrafter"/>
</dbReference>
<evidence type="ECO:0000259" key="6">
    <source>
        <dbReference type="PROSITE" id="PS50995"/>
    </source>
</evidence>
<dbReference type="FunFam" id="1.10.10.10:FF:000163">
    <property type="entry name" value="MarR family transcriptional regulator"/>
    <property type="match status" value="1"/>
</dbReference>
<dbReference type="PROSITE" id="PS50995">
    <property type="entry name" value="HTH_MARR_2"/>
    <property type="match status" value="1"/>
</dbReference>
<dbReference type="Pfam" id="PF22381">
    <property type="entry name" value="Staph_reg_Sar_Rot"/>
    <property type="match status" value="1"/>
</dbReference>
<dbReference type="EMBL" id="QPMK01000002">
    <property type="protein sequence ID" value="RDD67805.1"/>
    <property type="molecule type" value="Genomic_DNA"/>
</dbReference>
<evidence type="ECO:0000313" key="7">
    <source>
        <dbReference type="EMBL" id="RDD67805.1"/>
    </source>
</evidence>
<dbReference type="GO" id="GO:0005737">
    <property type="term" value="C:cytoplasm"/>
    <property type="evidence" value="ECO:0007669"/>
    <property type="project" value="UniProtKB-SubCell"/>
</dbReference>
<evidence type="ECO:0000256" key="5">
    <source>
        <dbReference type="ARBA" id="ARBA00023163"/>
    </source>
</evidence>
<evidence type="ECO:0000313" key="8">
    <source>
        <dbReference type="Proteomes" id="UP000253977"/>
    </source>
</evidence>
<evidence type="ECO:0000256" key="4">
    <source>
        <dbReference type="ARBA" id="ARBA00023125"/>
    </source>
</evidence>
<evidence type="ECO:0000256" key="2">
    <source>
        <dbReference type="ARBA" id="ARBA00022490"/>
    </source>
</evidence>
<dbReference type="InterPro" id="IPR036390">
    <property type="entry name" value="WH_DNA-bd_sf"/>
</dbReference>
<protein>
    <submittedName>
        <fullName evidence="7">MarR family transcriptional regulator</fullName>
    </submittedName>
</protein>
<comment type="subcellular location">
    <subcellularLocation>
        <location evidence="1">Cytoplasm</location>
    </subcellularLocation>
</comment>
<dbReference type="InterPro" id="IPR055166">
    <property type="entry name" value="Transc_reg_Sar_Rot_HTH"/>
</dbReference>
<reference evidence="7 8" key="1">
    <citation type="submission" date="2018-07" db="EMBL/GenBank/DDBJ databases">
        <title>Thalassococcus profundi sp. nov., a marine bacterium isolated from deep seawater of Okinawa Trough.</title>
        <authorList>
            <person name="Yu M."/>
        </authorList>
    </citation>
    <scope>NUCLEOTIDE SEQUENCE [LARGE SCALE GENOMIC DNA]</scope>
    <source>
        <strain evidence="7 8">WRAS1</strain>
    </source>
</reference>
<dbReference type="GO" id="GO:0003677">
    <property type="term" value="F:DNA binding"/>
    <property type="evidence" value="ECO:0007669"/>
    <property type="project" value="UniProtKB-KW"/>
</dbReference>
<name>A0A369TTP1_9RHOB</name>
<dbReference type="Proteomes" id="UP000253977">
    <property type="component" value="Unassembled WGS sequence"/>
</dbReference>
<dbReference type="InterPro" id="IPR011991">
    <property type="entry name" value="ArsR-like_HTH"/>
</dbReference>
<keyword evidence="2" id="KW-0963">Cytoplasm</keyword>
<dbReference type="CDD" id="cd00090">
    <property type="entry name" value="HTH_ARSR"/>
    <property type="match status" value="1"/>
</dbReference>
<evidence type="ECO:0000256" key="3">
    <source>
        <dbReference type="ARBA" id="ARBA00023015"/>
    </source>
</evidence>
<feature type="domain" description="HTH marR-type" evidence="6">
    <location>
        <begin position="10"/>
        <end position="140"/>
    </location>
</feature>
<dbReference type="OrthoDB" id="9806864at2"/>
<dbReference type="AlphaFoldDB" id="A0A369TTP1"/>
<keyword evidence="3" id="KW-0805">Transcription regulation</keyword>
<dbReference type="PANTHER" id="PTHR33164">
    <property type="entry name" value="TRANSCRIPTIONAL REGULATOR, MARR FAMILY"/>
    <property type="match status" value="1"/>
</dbReference>
<dbReference type="GO" id="GO:0003700">
    <property type="term" value="F:DNA-binding transcription factor activity"/>
    <property type="evidence" value="ECO:0007669"/>
    <property type="project" value="InterPro"/>
</dbReference>
<dbReference type="InterPro" id="IPR036388">
    <property type="entry name" value="WH-like_DNA-bd_sf"/>
</dbReference>
<dbReference type="PANTHER" id="PTHR33164:SF5">
    <property type="entry name" value="ORGANIC HYDROPEROXIDE RESISTANCE TRANSCRIPTIONAL REGULATOR"/>
    <property type="match status" value="1"/>
</dbReference>
<dbReference type="InterPro" id="IPR039422">
    <property type="entry name" value="MarR/SlyA-like"/>
</dbReference>
<dbReference type="RefSeq" id="WP_114509617.1">
    <property type="nucleotide sequence ID" value="NZ_QPMK01000002.1"/>
</dbReference>
<proteinExistence type="predicted"/>
<evidence type="ECO:0000256" key="1">
    <source>
        <dbReference type="ARBA" id="ARBA00004496"/>
    </source>
</evidence>
<gene>
    <name evidence="7" type="ORF">DU478_03870</name>
</gene>
<comment type="caution">
    <text evidence="7">The sequence shown here is derived from an EMBL/GenBank/DDBJ whole genome shotgun (WGS) entry which is preliminary data.</text>
</comment>
<keyword evidence="5" id="KW-0804">Transcription</keyword>
<dbReference type="SMART" id="SM00347">
    <property type="entry name" value="HTH_MARR"/>
    <property type="match status" value="1"/>
</dbReference>
<dbReference type="InterPro" id="IPR000835">
    <property type="entry name" value="HTH_MarR-typ"/>
</dbReference>
<dbReference type="PRINTS" id="PR00598">
    <property type="entry name" value="HTHMARR"/>
</dbReference>